<feature type="domain" description="THAP-type" evidence="7">
    <location>
        <begin position="1"/>
        <end position="95"/>
    </location>
</feature>
<evidence type="ECO:0000256" key="6">
    <source>
        <dbReference type="SAM" id="MobiDB-lite"/>
    </source>
</evidence>
<dbReference type="Pfam" id="PF05485">
    <property type="entry name" value="THAP"/>
    <property type="match status" value="1"/>
</dbReference>
<dbReference type="GO" id="GO:0003677">
    <property type="term" value="F:DNA binding"/>
    <property type="evidence" value="ECO:0007669"/>
    <property type="project" value="UniProtKB-UniRule"/>
</dbReference>
<organism evidence="8 9">
    <name type="scientific">Macrosiphum euphorbiae</name>
    <name type="common">potato aphid</name>
    <dbReference type="NCBI Taxonomy" id="13131"/>
    <lineage>
        <taxon>Eukaryota</taxon>
        <taxon>Metazoa</taxon>
        <taxon>Ecdysozoa</taxon>
        <taxon>Arthropoda</taxon>
        <taxon>Hexapoda</taxon>
        <taxon>Insecta</taxon>
        <taxon>Pterygota</taxon>
        <taxon>Neoptera</taxon>
        <taxon>Paraneoptera</taxon>
        <taxon>Hemiptera</taxon>
        <taxon>Sternorrhyncha</taxon>
        <taxon>Aphidomorpha</taxon>
        <taxon>Aphidoidea</taxon>
        <taxon>Aphididae</taxon>
        <taxon>Macrosiphini</taxon>
        <taxon>Macrosiphum</taxon>
    </lineage>
</organism>
<evidence type="ECO:0000256" key="4">
    <source>
        <dbReference type="ARBA" id="ARBA00023125"/>
    </source>
</evidence>
<protein>
    <recommendedName>
        <fullName evidence="7">THAP-type domain-containing protein</fullName>
    </recommendedName>
</protein>
<keyword evidence="1" id="KW-0479">Metal-binding</keyword>
<accession>A0AAV0WT51</accession>
<keyword evidence="4 5" id="KW-0238">DNA-binding</keyword>
<dbReference type="InterPro" id="IPR052224">
    <property type="entry name" value="THAP_domain_protein"/>
</dbReference>
<dbReference type="InterPro" id="IPR038441">
    <property type="entry name" value="THAP_Znf_sf"/>
</dbReference>
<keyword evidence="3" id="KW-0862">Zinc</keyword>
<gene>
    <name evidence="8" type="ORF">MEUPH1_LOCUS14190</name>
</gene>
<keyword evidence="2 5" id="KW-0863">Zinc-finger</keyword>
<dbReference type="PANTHER" id="PTHR46927:SF3">
    <property type="entry name" value="THAP-TYPE DOMAIN-CONTAINING PROTEIN"/>
    <property type="match status" value="1"/>
</dbReference>
<evidence type="ECO:0000256" key="1">
    <source>
        <dbReference type="ARBA" id="ARBA00022723"/>
    </source>
</evidence>
<reference evidence="8 9" key="1">
    <citation type="submission" date="2023-01" db="EMBL/GenBank/DDBJ databases">
        <authorList>
            <person name="Whitehead M."/>
        </authorList>
    </citation>
    <scope>NUCLEOTIDE SEQUENCE [LARGE SCALE GENOMIC DNA]</scope>
</reference>
<dbReference type="Proteomes" id="UP001160148">
    <property type="component" value="Unassembled WGS sequence"/>
</dbReference>
<dbReference type="GO" id="GO:0008270">
    <property type="term" value="F:zinc ion binding"/>
    <property type="evidence" value="ECO:0007669"/>
    <property type="project" value="UniProtKB-KW"/>
</dbReference>
<evidence type="ECO:0000256" key="3">
    <source>
        <dbReference type="ARBA" id="ARBA00022833"/>
    </source>
</evidence>
<dbReference type="InterPro" id="IPR006612">
    <property type="entry name" value="THAP_Znf"/>
</dbReference>
<keyword evidence="9" id="KW-1185">Reference proteome</keyword>
<comment type="caution">
    <text evidence="8">The sequence shown here is derived from an EMBL/GenBank/DDBJ whole genome shotgun (WGS) entry which is preliminary data.</text>
</comment>
<dbReference type="PROSITE" id="PS50950">
    <property type="entry name" value="ZF_THAP"/>
    <property type="match status" value="1"/>
</dbReference>
<dbReference type="SUPFAM" id="SSF57716">
    <property type="entry name" value="Glucocorticoid receptor-like (DNA-binding domain)"/>
    <property type="match status" value="1"/>
</dbReference>
<dbReference type="PANTHER" id="PTHR46927">
    <property type="entry name" value="AGAP005574-PA"/>
    <property type="match status" value="1"/>
</dbReference>
<evidence type="ECO:0000256" key="5">
    <source>
        <dbReference type="PROSITE-ProRule" id="PRU00309"/>
    </source>
</evidence>
<dbReference type="Gene3D" id="6.20.210.20">
    <property type="entry name" value="THAP domain"/>
    <property type="match status" value="1"/>
</dbReference>
<sequence length="190" mass="21942">MTLCSVFNCNERSEKQSSSGVHFHMFPCHSKSPTRFRSWVNYCKRKNFNPGYSARICSKHFKSEDYNQSDLLRQQLMPNIKVKVKLNTNAVPTVPQNIPCSTSNSSNLSEREKRKRKKKKKEIISSIMTSTPKKLKLSGIAGCVTHNVLFNKLVLDKDVLNISRHKMILKSKKKQKKKVLCKSEPQNKVW</sequence>
<dbReference type="AlphaFoldDB" id="A0AAV0WT51"/>
<feature type="region of interest" description="Disordered" evidence="6">
    <location>
        <begin position="101"/>
        <end position="122"/>
    </location>
</feature>
<dbReference type="SMART" id="SM00980">
    <property type="entry name" value="THAP"/>
    <property type="match status" value="1"/>
</dbReference>
<dbReference type="EMBL" id="CARXXK010000002">
    <property type="protein sequence ID" value="CAI6358697.1"/>
    <property type="molecule type" value="Genomic_DNA"/>
</dbReference>
<name>A0AAV0WT51_9HEMI</name>
<evidence type="ECO:0000313" key="8">
    <source>
        <dbReference type="EMBL" id="CAI6358697.1"/>
    </source>
</evidence>
<evidence type="ECO:0000259" key="7">
    <source>
        <dbReference type="PROSITE" id="PS50950"/>
    </source>
</evidence>
<evidence type="ECO:0000256" key="2">
    <source>
        <dbReference type="ARBA" id="ARBA00022771"/>
    </source>
</evidence>
<proteinExistence type="predicted"/>
<evidence type="ECO:0000313" key="9">
    <source>
        <dbReference type="Proteomes" id="UP001160148"/>
    </source>
</evidence>